<accession>A0ABW4VX43</accession>
<organism evidence="3 4">
    <name type="scientific">Ornithinibacillus salinisoli</name>
    <dbReference type="NCBI Taxonomy" id="1848459"/>
    <lineage>
        <taxon>Bacteria</taxon>
        <taxon>Bacillati</taxon>
        <taxon>Bacillota</taxon>
        <taxon>Bacilli</taxon>
        <taxon>Bacillales</taxon>
        <taxon>Bacillaceae</taxon>
        <taxon>Ornithinibacillus</taxon>
    </lineage>
</organism>
<comment type="caution">
    <text evidence="3">The sequence shown here is derived from an EMBL/GenBank/DDBJ whole genome shotgun (WGS) entry which is preliminary data.</text>
</comment>
<feature type="chain" id="PRO_5046440578" description="YhfM-like domain-containing protein" evidence="1">
    <location>
        <begin position="19"/>
        <end position="136"/>
    </location>
</feature>
<reference evidence="4" key="1">
    <citation type="journal article" date="2019" name="Int. J. Syst. Evol. Microbiol.">
        <title>The Global Catalogue of Microorganisms (GCM) 10K type strain sequencing project: providing services to taxonomists for standard genome sequencing and annotation.</title>
        <authorList>
            <consortium name="The Broad Institute Genomics Platform"/>
            <consortium name="The Broad Institute Genome Sequencing Center for Infectious Disease"/>
            <person name="Wu L."/>
            <person name="Ma J."/>
        </authorList>
    </citation>
    <scope>NUCLEOTIDE SEQUENCE [LARGE SCALE GENOMIC DNA]</scope>
    <source>
        <strain evidence="4">R28</strain>
    </source>
</reference>
<feature type="domain" description="YhfM-like" evidence="2">
    <location>
        <begin position="46"/>
        <end position="132"/>
    </location>
</feature>
<keyword evidence="1" id="KW-0732">Signal</keyword>
<protein>
    <recommendedName>
        <fullName evidence="2">YhfM-like domain-containing protein</fullName>
    </recommendedName>
</protein>
<dbReference type="Proteomes" id="UP001597383">
    <property type="component" value="Unassembled WGS sequence"/>
</dbReference>
<dbReference type="RefSeq" id="WP_377554546.1">
    <property type="nucleotide sequence ID" value="NZ_JBHUHQ010000002.1"/>
</dbReference>
<dbReference type="InterPro" id="IPR058780">
    <property type="entry name" value="YhfM-like_dom"/>
</dbReference>
<proteinExistence type="predicted"/>
<gene>
    <name evidence="3" type="ORF">ACFSJF_00895</name>
</gene>
<keyword evidence="4" id="KW-1185">Reference proteome</keyword>
<dbReference type="EMBL" id="JBHUHQ010000002">
    <property type="protein sequence ID" value="MFD2042867.1"/>
    <property type="molecule type" value="Genomic_DNA"/>
</dbReference>
<evidence type="ECO:0000313" key="3">
    <source>
        <dbReference type="EMBL" id="MFD2042867.1"/>
    </source>
</evidence>
<evidence type="ECO:0000256" key="1">
    <source>
        <dbReference type="SAM" id="SignalP"/>
    </source>
</evidence>
<evidence type="ECO:0000313" key="4">
    <source>
        <dbReference type="Proteomes" id="UP001597383"/>
    </source>
</evidence>
<feature type="signal peptide" evidence="1">
    <location>
        <begin position="1"/>
        <end position="18"/>
    </location>
</feature>
<dbReference type="Pfam" id="PF26353">
    <property type="entry name" value="YhfM"/>
    <property type="match status" value="1"/>
</dbReference>
<evidence type="ECO:0000259" key="2">
    <source>
        <dbReference type="Pfam" id="PF26353"/>
    </source>
</evidence>
<sequence length="136" mass="15615">MKWFKNLFLLIVVMNIVACSSNDINITNVVEIQVTEFDTFGSVNHEDPVVFTDEETVETFMEAIHSAKKEEGVVDMDFGDFDLNVISSDGKEEGFHLWLREDMERGSIMRVENTHVVYTLSKKSTQELKDILFDLS</sequence>
<name>A0ABW4VX43_9BACI</name>